<organism evidence="9 10">
    <name type="scientific">Pseudofulvibacter geojedonensis</name>
    <dbReference type="NCBI Taxonomy" id="1123758"/>
    <lineage>
        <taxon>Bacteria</taxon>
        <taxon>Pseudomonadati</taxon>
        <taxon>Bacteroidota</taxon>
        <taxon>Flavobacteriia</taxon>
        <taxon>Flavobacteriales</taxon>
        <taxon>Flavobacteriaceae</taxon>
        <taxon>Pseudofulvibacter</taxon>
    </lineage>
</organism>
<evidence type="ECO:0000256" key="3">
    <source>
        <dbReference type="ARBA" id="ARBA00022603"/>
    </source>
</evidence>
<dbReference type="RefSeq" id="WP_377712334.1">
    <property type="nucleotide sequence ID" value="NZ_JBHTJM010000002.1"/>
</dbReference>
<dbReference type="PANTHER" id="PTHR33841">
    <property type="entry name" value="DNA METHYLTRANSFERASE YEEA-RELATED"/>
    <property type="match status" value="1"/>
</dbReference>
<feature type="domain" description="Type II methyltransferase M.Eco57I C-terminal" evidence="8">
    <location>
        <begin position="251"/>
        <end position="503"/>
    </location>
</feature>
<dbReference type="Pfam" id="PF22837">
    <property type="entry name" value="M_Eco57I_C"/>
    <property type="match status" value="1"/>
</dbReference>
<name>A0ABW3HYB0_9FLAO</name>
<sequence length="533" mass="61497">MNKKELGSYYTPIRLAKFISDYCLSRLDSSEISILEPSVGDGVFVDAINDSKEIDNFDNISLNVVEREAGELKKVESKNIKSNISLTCINEDYLNFNSNNNDKYSLIIGNPPYIKSNLLTEVQKDLSREIHINHGLSSRKVNNIWTAFLISSISRLKDNGIVSFILPLELLQVKFTEEIRALLKDYFDRLEIFMFDELQFQECKGQDTVLLIGYVNHIQKGTFYTTISTMEDLESEKFNLQQNISVSESNKKWTHHFITPDEYSFLENLKNNLSLISNYVDNRAGIVTAANDYFIVNKEILDKFKLNEFSKPIVQKGYFVNGSASFDEGDFENLVNKNKPSYLLDFNSVGSNEMSRELKEYLAKGEELKIPFRFKCKKRKYWFQVPNLVEPTEAFFFKRAHEYPKFLKNEAGVYVTDSAYVVKTKENINIDDVIYSFYNSLTLAFSELEGRYYGGGVLELTPNEFRALPIPLVRSGNFDLYKETFGNKNSIKEILDNNNGHILNTSLGLNIEEISLLENIRMKLINKRHRKKS</sequence>
<dbReference type="InterPro" id="IPR050953">
    <property type="entry name" value="N4_N6_ade-DNA_methylase"/>
</dbReference>
<comment type="caution">
    <text evidence="9">The sequence shown here is derived from an EMBL/GenBank/DDBJ whole genome shotgun (WGS) entry which is preliminary data.</text>
</comment>
<gene>
    <name evidence="9" type="ORF">ACFQ1O_00885</name>
</gene>
<dbReference type="SUPFAM" id="SSF53335">
    <property type="entry name" value="S-adenosyl-L-methionine-dependent methyltransferases"/>
    <property type="match status" value="1"/>
</dbReference>
<dbReference type="Proteomes" id="UP001596997">
    <property type="component" value="Unassembled WGS sequence"/>
</dbReference>
<dbReference type="Pfam" id="PF07669">
    <property type="entry name" value="Eco57I"/>
    <property type="match status" value="1"/>
</dbReference>
<evidence type="ECO:0000256" key="1">
    <source>
        <dbReference type="ARBA" id="ARBA00006594"/>
    </source>
</evidence>
<evidence type="ECO:0000313" key="10">
    <source>
        <dbReference type="Proteomes" id="UP001596997"/>
    </source>
</evidence>
<evidence type="ECO:0000256" key="6">
    <source>
        <dbReference type="ARBA" id="ARBA00047942"/>
    </source>
</evidence>
<proteinExistence type="inferred from homology"/>
<keyword evidence="5" id="KW-0949">S-adenosyl-L-methionine</keyword>
<evidence type="ECO:0000256" key="4">
    <source>
        <dbReference type="ARBA" id="ARBA00022679"/>
    </source>
</evidence>
<dbReference type="GO" id="GO:0032259">
    <property type="term" value="P:methylation"/>
    <property type="evidence" value="ECO:0007669"/>
    <property type="project" value="UniProtKB-KW"/>
</dbReference>
<dbReference type="EMBL" id="JBHTJM010000002">
    <property type="protein sequence ID" value="MFD0962553.1"/>
    <property type="molecule type" value="Genomic_DNA"/>
</dbReference>
<keyword evidence="10" id="KW-1185">Reference proteome</keyword>
<dbReference type="PRINTS" id="PR00507">
    <property type="entry name" value="N12N6MTFRASE"/>
</dbReference>
<dbReference type="InterPro" id="IPR054520">
    <property type="entry name" value="M_Eco57I_C"/>
</dbReference>
<evidence type="ECO:0000256" key="5">
    <source>
        <dbReference type="ARBA" id="ARBA00022691"/>
    </source>
</evidence>
<dbReference type="PROSITE" id="PS00092">
    <property type="entry name" value="N6_MTASE"/>
    <property type="match status" value="1"/>
</dbReference>
<evidence type="ECO:0000259" key="8">
    <source>
        <dbReference type="Pfam" id="PF22837"/>
    </source>
</evidence>
<feature type="domain" description="Type II methyltransferase M.TaqI-like" evidence="7">
    <location>
        <begin position="64"/>
        <end position="189"/>
    </location>
</feature>
<dbReference type="EC" id="2.1.1.72" evidence="2"/>
<dbReference type="InterPro" id="IPR011639">
    <property type="entry name" value="MethylTrfase_TaqI-like_dom"/>
</dbReference>
<dbReference type="Gene3D" id="3.40.50.150">
    <property type="entry name" value="Vaccinia Virus protein VP39"/>
    <property type="match status" value="1"/>
</dbReference>
<dbReference type="InterPro" id="IPR002052">
    <property type="entry name" value="DNA_methylase_N6_adenine_CS"/>
</dbReference>
<dbReference type="InterPro" id="IPR029063">
    <property type="entry name" value="SAM-dependent_MTases_sf"/>
</dbReference>
<evidence type="ECO:0000313" key="9">
    <source>
        <dbReference type="EMBL" id="MFD0962553.1"/>
    </source>
</evidence>
<evidence type="ECO:0000259" key="7">
    <source>
        <dbReference type="Pfam" id="PF07669"/>
    </source>
</evidence>
<evidence type="ECO:0000256" key="2">
    <source>
        <dbReference type="ARBA" id="ARBA00011900"/>
    </source>
</evidence>
<dbReference type="GO" id="GO:0008168">
    <property type="term" value="F:methyltransferase activity"/>
    <property type="evidence" value="ECO:0007669"/>
    <property type="project" value="UniProtKB-KW"/>
</dbReference>
<keyword evidence="3 9" id="KW-0489">Methyltransferase</keyword>
<protein>
    <recommendedName>
        <fullName evidence="2">site-specific DNA-methyltransferase (adenine-specific)</fullName>
        <ecNumber evidence="2">2.1.1.72</ecNumber>
    </recommendedName>
</protein>
<keyword evidence="4" id="KW-0808">Transferase</keyword>
<reference evidence="10" key="1">
    <citation type="journal article" date="2019" name="Int. J. Syst. Evol. Microbiol.">
        <title>The Global Catalogue of Microorganisms (GCM) 10K type strain sequencing project: providing services to taxonomists for standard genome sequencing and annotation.</title>
        <authorList>
            <consortium name="The Broad Institute Genomics Platform"/>
            <consortium name="The Broad Institute Genome Sequencing Center for Infectious Disease"/>
            <person name="Wu L."/>
            <person name="Ma J."/>
        </authorList>
    </citation>
    <scope>NUCLEOTIDE SEQUENCE [LARGE SCALE GENOMIC DNA]</scope>
    <source>
        <strain evidence="10">CCUG 62114</strain>
    </source>
</reference>
<comment type="similarity">
    <text evidence="1">Belongs to the N(4)/N(6)-methyltransferase family.</text>
</comment>
<dbReference type="PANTHER" id="PTHR33841:SF5">
    <property type="entry name" value="DNA METHYLASE (MODIFICATION METHYLASE) (METHYLTRANSFERASE)-RELATED"/>
    <property type="match status" value="1"/>
</dbReference>
<comment type="catalytic activity">
    <reaction evidence="6">
        <text>a 2'-deoxyadenosine in DNA + S-adenosyl-L-methionine = an N(6)-methyl-2'-deoxyadenosine in DNA + S-adenosyl-L-homocysteine + H(+)</text>
        <dbReference type="Rhea" id="RHEA:15197"/>
        <dbReference type="Rhea" id="RHEA-COMP:12418"/>
        <dbReference type="Rhea" id="RHEA-COMP:12419"/>
        <dbReference type="ChEBI" id="CHEBI:15378"/>
        <dbReference type="ChEBI" id="CHEBI:57856"/>
        <dbReference type="ChEBI" id="CHEBI:59789"/>
        <dbReference type="ChEBI" id="CHEBI:90615"/>
        <dbReference type="ChEBI" id="CHEBI:90616"/>
        <dbReference type="EC" id="2.1.1.72"/>
    </reaction>
</comment>
<accession>A0ABW3HYB0</accession>